<gene>
    <name evidence="1" type="ORF">C2I19_10835</name>
</gene>
<dbReference type="RefSeq" id="WP_103902710.1">
    <property type="nucleotide sequence ID" value="NZ_PQWB01000041.1"/>
</dbReference>
<name>A0A2S5DG28_9NEIS</name>
<proteinExistence type="predicted"/>
<dbReference type="SUPFAM" id="SSF55874">
    <property type="entry name" value="ATPase domain of HSP90 chaperone/DNA topoisomerase II/histidine kinase"/>
    <property type="match status" value="1"/>
</dbReference>
<dbReference type="Gene3D" id="3.30.565.10">
    <property type="entry name" value="Histidine kinase-like ATPase, C-terminal domain"/>
    <property type="match status" value="1"/>
</dbReference>
<protein>
    <recommendedName>
        <fullName evidence="3">ATP-binding protein</fullName>
    </recommendedName>
</protein>
<dbReference type="EMBL" id="PQWB01000041">
    <property type="protein sequence ID" value="POZ61979.1"/>
    <property type="molecule type" value="Genomic_DNA"/>
</dbReference>
<dbReference type="Pfam" id="PF13589">
    <property type="entry name" value="HATPase_c_3"/>
    <property type="match status" value="1"/>
</dbReference>
<evidence type="ECO:0008006" key="3">
    <source>
        <dbReference type="Google" id="ProtNLM"/>
    </source>
</evidence>
<evidence type="ECO:0000313" key="1">
    <source>
        <dbReference type="EMBL" id="POZ61979.1"/>
    </source>
</evidence>
<comment type="caution">
    <text evidence="1">The sequence shown here is derived from an EMBL/GenBank/DDBJ whole genome shotgun (WGS) entry which is preliminary data.</text>
</comment>
<sequence length="732" mass="81589">MNNKPFKLEFSNRVIEHLGIKLYQNKPTNVVAEFLSNSWDADATKVFIDLKTGADQKPYIVITDNGRGMTRNELTDEFLIIGRNRRNSPSDKTAGGRSPMGRKGIGKLAGFGIASVVDVLSLPNPKIRTEESAPEPLVYWLRFHLSGLIEASTTISNSVYEPEVIADGVTIEALKSRLEGSEDKAIYDQFISNAQDGEGGVCVYLSNTSLKKAMNIDQLLQSMGRRFTVSMLRADFDVRVNGKQVTPEDALPPLHSFGFGEYSKPETENIKICGESKEVRYWVRFVNLPGSDWSIEQAGIGIYAHGKIAQDRPFFFDLKGKEIMSRYIYGVIEADWLDELPVDVVSTDRRSIDWDTEQTAAFHTWGQSKASYWIEEFRKWRAQQPKNEIIKRIREVSGTRLSGTEEEALAELLNEVLPSLADDEETKNKTTRSFAEAWTHTPTRVLTQSLWQKLFSSMDSDSAVFAELIESLRKSMVPEAMGLAVTMAQRIAAITVMRKMIDTNKTETHLQRLIESFPWLLGPQWEKLSANENIRTLCKAAEKVGVVPDPNAPSQSEDSLKPDFVFLSDPGEEKEFIVFELKGPEAGKTLTPSEYSQLAGYINTIRSKFPNPSIRVSGVLVGAEKGGIYAYHNDIVIRTWSEVLLDARHLHVSYLKALLIASNPDANDLRMQQIADFGGKETVELLERFAPLASFDKVILESLEAIGDTPKLAIPMESTGLEGPSTAGGTVA</sequence>
<dbReference type="Proteomes" id="UP000237082">
    <property type="component" value="Unassembled WGS sequence"/>
</dbReference>
<dbReference type="InterPro" id="IPR036890">
    <property type="entry name" value="HATPase_C_sf"/>
</dbReference>
<dbReference type="AlphaFoldDB" id="A0A2S5DG28"/>
<dbReference type="OrthoDB" id="9813438at2"/>
<keyword evidence="2" id="KW-1185">Reference proteome</keyword>
<accession>A0A2S5DG28</accession>
<organism evidence="1 2">
    <name type="scientific">Chromobacterium alticapitis</name>
    <dbReference type="NCBI Taxonomy" id="2073169"/>
    <lineage>
        <taxon>Bacteria</taxon>
        <taxon>Pseudomonadati</taxon>
        <taxon>Pseudomonadota</taxon>
        <taxon>Betaproteobacteria</taxon>
        <taxon>Neisseriales</taxon>
        <taxon>Chromobacteriaceae</taxon>
        <taxon>Chromobacterium</taxon>
    </lineage>
</organism>
<reference evidence="2" key="1">
    <citation type="submission" date="2018-02" db="EMBL/GenBank/DDBJ databases">
        <authorList>
            <person name="O'Hara-Hanley K."/>
            <person name="Soby S."/>
        </authorList>
    </citation>
    <scope>NUCLEOTIDE SEQUENCE [LARGE SCALE GENOMIC DNA]</scope>
    <source>
        <strain evidence="2">MWU14-2602</strain>
    </source>
</reference>
<evidence type="ECO:0000313" key="2">
    <source>
        <dbReference type="Proteomes" id="UP000237082"/>
    </source>
</evidence>